<dbReference type="InterPro" id="IPR003018">
    <property type="entry name" value="GAF"/>
</dbReference>
<dbReference type="PANTHER" id="PTHR43102:SF2">
    <property type="entry name" value="GAF DOMAIN-CONTAINING PROTEIN"/>
    <property type="match status" value="1"/>
</dbReference>
<name>A0A4Z0PMZ9_9BACT</name>
<comment type="caution">
    <text evidence="2">The sequence shown here is derived from an EMBL/GenBank/DDBJ whole genome shotgun (WGS) entry which is preliminary data.</text>
</comment>
<reference evidence="2 3" key="1">
    <citation type="submission" date="2019-04" db="EMBL/GenBank/DDBJ databases">
        <authorList>
            <person name="Feng G."/>
            <person name="Zhang J."/>
            <person name="Zhu H."/>
        </authorList>
    </citation>
    <scope>NUCLEOTIDE SEQUENCE [LARGE SCALE GENOMIC DNA]</scope>
    <source>
        <strain evidence="2 3">JCM 17223</strain>
    </source>
</reference>
<dbReference type="SUPFAM" id="SSF55781">
    <property type="entry name" value="GAF domain-like"/>
    <property type="match status" value="1"/>
</dbReference>
<dbReference type="InterPro" id="IPR029016">
    <property type="entry name" value="GAF-like_dom_sf"/>
</dbReference>
<feature type="domain" description="GAF" evidence="1">
    <location>
        <begin position="29"/>
        <end position="157"/>
    </location>
</feature>
<dbReference type="RefSeq" id="WP_135497203.1">
    <property type="nucleotide sequence ID" value="NZ_SRLD01000012.1"/>
</dbReference>
<evidence type="ECO:0000313" key="2">
    <source>
        <dbReference type="EMBL" id="TGE17211.1"/>
    </source>
</evidence>
<evidence type="ECO:0000313" key="3">
    <source>
        <dbReference type="Proteomes" id="UP000297739"/>
    </source>
</evidence>
<keyword evidence="3" id="KW-1185">Reference proteome</keyword>
<dbReference type="EMBL" id="SRLD01000012">
    <property type="protein sequence ID" value="TGE17211.1"/>
    <property type="molecule type" value="Genomic_DNA"/>
</dbReference>
<dbReference type="AlphaFoldDB" id="A0A4Z0PMZ9"/>
<proteinExistence type="predicted"/>
<sequence length="241" mass="26822">MPTPDFLLPANESLRLQALAPYRVLGTAPDAVFDEVARLTAKLFDVPIALLSFVDEDSVWFKANFGLAGAEHVPRTEHVCAVAILKDELLIHEDLLREPCKLTKPGVAADLQLRFHACQPLRTETGYSIGALCIIDREARTLTDEEQTRLHSLTDVVMKMLDLRLRLALDRPLAEASATWLRLYLRLDESLTRLGTLAELARWETPGTPAALSYRKSLDEEANLVVQLLDVQTTAALATLR</sequence>
<dbReference type="Gene3D" id="3.30.450.40">
    <property type="match status" value="1"/>
</dbReference>
<dbReference type="OrthoDB" id="9811889at2"/>
<dbReference type="Proteomes" id="UP000297739">
    <property type="component" value="Unassembled WGS sequence"/>
</dbReference>
<dbReference type="Pfam" id="PF01590">
    <property type="entry name" value="GAF"/>
    <property type="match status" value="1"/>
</dbReference>
<accession>A0A4Z0PMZ9</accession>
<dbReference type="PANTHER" id="PTHR43102">
    <property type="entry name" value="SLR1143 PROTEIN"/>
    <property type="match status" value="1"/>
</dbReference>
<protein>
    <submittedName>
        <fullName evidence="2">GAF domain-containing protein</fullName>
    </submittedName>
</protein>
<gene>
    <name evidence="2" type="ORF">E5J99_08045</name>
</gene>
<organism evidence="2 3">
    <name type="scientific">Hymenobacter elongatus</name>
    <dbReference type="NCBI Taxonomy" id="877208"/>
    <lineage>
        <taxon>Bacteria</taxon>
        <taxon>Pseudomonadati</taxon>
        <taxon>Bacteroidota</taxon>
        <taxon>Cytophagia</taxon>
        <taxon>Cytophagales</taxon>
        <taxon>Hymenobacteraceae</taxon>
        <taxon>Hymenobacter</taxon>
    </lineage>
</organism>
<evidence type="ECO:0000259" key="1">
    <source>
        <dbReference type="Pfam" id="PF01590"/>
    </source>
</evidence>